<protein>
    <submittedName>
        <fullName evidence="3">Toxoplasma gondii family A protein</fullName>
    </submittedName>
</protein>
<feature type="signal peptide" evidence="2">
    <location>
        <begin position="1"/>
        <end position="23"/>
    </location>
</feature>
<name>A0A2A9MLW1_BESBE</name>
<keyword evidence="2" id="KW-0732">Signal</keyword>
<evidence type="ECO:0000313" key="4">
    <source>
        <dbReference type="Proteomes" id="UP000224006"/>
    </source>
</evidence>
<evidence type="ECO:0000256" key="1">
    <source>
        <dbReference type="SAM" id="MobiDB-lite"/>
    </source>
</evidence>
<sequence>MAPGLQRALSSTLLLGAILQCAATDAGEPAVQLEATMTIPKDGLEAHEQKVVWLGPLKALRVVDSSNAAVFMPQSIDEPLIEPSSEHMNAIAYAFENGACDFGKTVKYQELFPAYEKPLWVRTTPAKSGAIEGESPAPVANYTFTSPPAEVLSGVSSFCVRFRVKSGDQGETESDKGTPPAESVEENAQGVDQGGVGGLAGAPARKDEPEKQQEDAFKNPVLNGPESKRPKKVDAVNPKPQLLPSPAPPQQAGEEPDHTVEGGAVGNGLVDAQASSALATKDNEQAQAVAGSHETVQSGQETPKQNPQEDADQLSSGKDGGKQARLRRLSAPAVSQDKYLTIIVHSAAWGTVSRVAATSAAVMAAAASLLPVF</sequence>
<dbReference type="EMBL" id="NWUJ01000003">
    <property type="protein sequence ID" value="PFH36733.1"/>
    <property type="molecule type" value="Genomic_DNA"/>
</dbReference>
<comment type="caution">
    <text evidence="3">The sequence shown here is derived from an EMBL/GenBank/DDBJ whole genome shotgun (WGS) entry which is preliminary data.</text>
</comment>
<feature type="compositionally biased region" description="Polar residues" evidence="1">
    <location>
        <begin position="294"/>
        <end position="316"/>
    </location>
</feature>
<reference evidence="3 4" key="1">
    <citation type="submission" date="2017-09" db="EMBL/GenBank/DDBJ databases">
        <title>Genome sequencing of Besnoitia besnoiti strain Bb-Ger1.</title>
        <authorList>
            <person name="Schares G."/>
            <person name="Venepally P."/>
            <person name="Lorenzi H.A."/>
        </authorList>
    </citation>
    <scope>NUCLEOTIDE SEQUENCE [LARGE SCALE GENOMIC DNA]</scope>
    <source>
        <strain evidence="3 4">Bb-Ger1</strain>
    </source>
</reference>
<dbReference type="AlphaFoldDB" id="A0A2A9MLW1"/>
<dbReference type="KEGG" id="bbes:BESB_049250"/>
<keyword evidence="4" id="KW-1185">Reference proteome</keyword>
<accession>A0A2A9MLW1</accession>
<evidence type="ECO:0000313" key="3">
    <source>
        <dbReference type="EMBL" id="PFH36733.1"/>
    </source>
</evidence>
<dbReference type="STRING" id="94643.A0A2A9MLW1"/>
<feature type="region of interest" description="Disordered" evidence="1">
    <location>
        <begin position="166"/>
        <end position="330"/>
    </location>
</feature>
<dbReference type="RefSeq" id="XP_029220742.1">
    <property type="nucleotide sequence ID" value="XM_029363376.1"/>
</dbReference>
<dbReference type="Proteomes" id="UP000224006">
    <property type="component" value="Chromosome III"/>
</dbReference>
<proteinExistence type="predicted"/>
<evidence type="ECO:0000256" key="2">
    <source>
        <dbReference type="SAM" id="SignalP"/>
    </source>
</evidence>
<feature type="compositionally biased region" description="Basic and acidic residues" evidence="1">
    <location>
        <begin position="166"/>
        <end position="176"/>
    </location>
</feature>
<organism evidence="3 4">
    <name type="scientific">Besnoitia besnoiti</name>
    <name type="common">Apicomplexan protozoan</name>
    <dbReference type="NCBI Taxonomy" id="94643"/>
    <lineage>
        <taxon>Eukaryota</taxon>
        <taxon>Sar</taxon>
        <taxon>Alveolata</taxon>
        <taxon>Apicomplexa</taxon>
        <taxon>Conoidasida</taxon>
        <taxon>Coccidia</taxon>
        <taxon>Eucoccidiorida</taxon>
        <taxon>Eimeriorina</taxon>
        <taxon>Sarcocystidae</taxon>
        <taxon>Besnoitia</taxon>
    </lineage>
</organism>
<dbReference type="VEuPathDB" id="ToxoDB:BESB_049250"/>
<dbReference type="GeneID" id="40309855"/>
<gene>
    <name evidence="3" type="ORF">BESB_049250</name>
</gene>
<dbReference type="OrthoDB" id="331226at2759"/>
<feature type="compositionally biased region" description="Basic and acidic residues" evidence="1">
    <location>
        <begin position="204"/>
        <end position="217"/>
    </location>
</feature>
<feature type="chain" id="PRO_5013264725" evidence="2">
    <location>
        <begin position="24"/>
        <end position="373"/>
    </location>
</feature>